<keyword evidence="5 8" id="KW-0460">Magnesium</keyword>
<evidence type="ECO:0000313" key="10">
    <source>
        <dbReference type="EMBL" id="ATX82238.1"/>
    </source>
</evidence>
<dbReference type="InterPro" id="IPR002582">
    <property type="entry name" value="ACPS"/>
</dbReference>
<keyword evidence="7 8" id="KW-0275">Fatty acid biosynthesis</keyword>
<comment type="function">
    <text evidence="8">Transfers the 4'-phosphopantetheine moiety from coenzyme A to a Ser of acyl-carrier-protein.</text>
</comment>
<dbReference type="Pfam" id="PF01648">
    <property type="entry name" value="ACPS"/>
    <property type="match status" value="1"/>
</dbReference>
<dbReference type="InterPro" id="IPR008278">
    <property type="entry name" value="4-PPantetheinyl_Trfase_dom"/>
</dbReference>
<dbReference type="InterPro" id="IPR037143">
    <property type="entry name" value="4-PPantetheinyl_Trfase_dom_sf"/>
</dbReference>
<proteinExistence type="inferred from homology"/>
<comment type="subcellular location">
    <subcellularLocation>
        <location evidence="8">Cytoplasm</location>
    </subcellularLocation>
</comment>
<organism evidence="10 11">
    <name type="scientific">Mariprofundus ferrinatatus</name>
    <dbReference type="NCBI Taxonomy" id="1921087"/>
    <lineage>
        <taxon>Bacteria</taxon>
        <taxon>Pseudomonadati</taxon>
        <taxon>Pseudomonadota</taxon>
        <taxon>Candidatius Mariprofundia</taxon>
        <taxon>Mariprofundales</taxon>
        <taxon>Mariprofundaceae</taxon>
        <taxon>Mariprofundus</taxon>
    </lineage>
</organism>
<dbReference type="SUPFAM" id="SSF56214">
    <property type="entry name" value="4'-phosphopantetheinyl transferase"/>
    <property type="match status" value="1"/>
</dbReference>
<accession>A0A2K8L4I9</accession>
<dbReference type="NCBIfam" id="TIGR00516">
    <property type="entry name" value="acpS"/>
    <property type="match status" value="1"/>
</dbReference>
<dbReference type="Proteomes" id="UP000231637">
    <property type="component" value="Chromosome"/>
</dbReference>
<dbReference type="KEGG" id="mfn:Ga0123462_1375"/>
<evidence type="ECO:0000256" key="3">
    <source>
        <dbReference type="ARBA" id="ARBA00022723"/>
    </source>
</evidence>
<keyword evidence="6 8" id="KW-0443">Lipid metabolism</keyword>
<comment type="catalytic activity">
    <reaction evidence="8">
        <text>apo-[ACP] + CoA = holo-[ACP] + adenosine 3',5'-bisphosphate + H(+)</text>
        <dbReference type="Rhea" id="RHEA:12068"/>
        <dbReference type="Rhea" id="RHEA-COMP:9685"/>
        <dbReference type="Rhea" id="RHEA-COMP:9690"/>
        <dbReference type="ChEBI" id="CHEBI:15378"/>
        <dbReference type="ChEBI" id="CHEBI:29999"/>
        <dbReference type="ChEBI" id="CHEBI:57287"/>
        <dbReference type="ChEBI" id="CHEBI:58343"/>
        <dbReference type="ChEBI" id="CHEBI:64479"/>
        <dbReference type="EC" id="2.7.8.7"/>
    </reaction>
</comment>
<dbReference type="AlphaFoldDB" id="A0A2K8L4I9"/>
<protein>
    <recommendedName>
        <fullName evidence="8">Holo-[acyl-carrier-protein] synthase</fullName>
        <shortName evidence="8">Holo-ACP synthase</shortName>
        <ecNumber evidence="8">2.7.8.7</ecNumber>
    </recommendedName>
    <alternativeName>
        <fullName evidence="8">4'-phosphopantetheinyl transferase AcpS</fullName>
    </alternativeName>
</protein>
<keyword evidence="3 8" id="KW-0479">Metal-binding</keyword>
<evidence type="ECO:0000256" key="5">
    <source>
        <dbReference type="ARBA" id="ARBA00022842"/>
    </source>
</evidence>
<name>A0A2K8L4I9_9PROT</name>
<evidence type="ECO:0000256" key="8">
    <source>
        <dbReference type="HAMAP-Rule" id="MF_00101"/>
    </source>
</evidence>
<evidence type="ECO:0000256" key="1">
    <source>
        <dbReference type="ARBA" id="ARBA00022516"/>
    </source>
</evidence>
<comment type="similarity">
    <text evidence="8">Belongs to the P-Pant transferase superfamily. AcpS family.</text>
</comment>
<gene>
    <name evidence="8" type="primary">acpS</name>
    <name evidence="10" type="ORF">Ga0123462_1375</name>
</gene>
<dbReference type="EMBL" id="CP018800">
    <property type="protein sequence ID" value="ATX82238.1"/>
    <property type="molecule type" value="Genomic_DNA"/>
</dbReference>
<keyword evidence="8" id="KW-0963">Cytoplasm</keyword>
<evidence type="ECO:0000313" key="11">
    <source>
        <dbReference type="Proteomes" id="UP000231637"/>
    </source>
</evidence>
<feature type="binding site" evidence="8">
    <location>
        <position position="58"/>
    </location>
    <ligand>
        <name>Mg(2+)</name>
        <dbReference type="ChEBI" id="CHEBI:18420"/>
    </ligand>
</feature>
<keyword evidence="2 8" id="KW-0808">Transferase</keyword>
<evidence type="ECO:0000256" key="6">
    <source>
        <dbReference type="ARBA" id="ARBA00023098"/>
    </source>
</evidence>
<keyword evidence="11" id="KW-1185">Reference proteome</keyword>
<evidence type="ECO:0000256" key="7">
    <source>
        <dbReference type="ARBA" id="ARBA00023160"/>
    </source>
</evidence>
<keyword evidence="4 8" id="KW-0276">Fatty acid metabolism</keyword>
<dbReference type="GO" id="GO:0000287">
    <property type="term" value="F:magnesium ion binding"/>
    <property type="evidence" value="ECO:0007669"/>
    <property type="project" value="UniProtKB-UniRule"/>
</dbReference>
<dbReference type="GO" id="GO:0006633">
    <property type="term" value="P:fatty acid biosynthetic process"/>
    <property type="evidence" value="ECO:0007669"/>
    <property type="project" value="UniProtKB-UniRule"/>
</dbReference>
<keyword evidence="1 8" id="KW-0444">Lipid biosynthesis</keyword>
<evidence type="ECO:0000259" key="9">
    <source>
        <dbReference type="Pfam" id="PF01648"/>
    </source>
</evidence>
<feature type="domain" description="4'-phosphopantetheinyl transferase" evidence="9">
    <location>
        <begin position="5"/>
        <end position="106"/>
    </location>
</feature>
<dbReference type="HAMAP" id="MF_00101">
    <property type="entry name" value="AcpS"/>
    <property type="match status" value="1"/>
</dbReference>
<evidence type="ECO:0000256" key="4">
    <source>
        <dbReference type="ARBA" id="ARBA00022832"/>
    </source>
</evidence>
<dbReference type="Gene3D" id="3.90.470.20">
    <property type="entry name" value="4'-phosphopantetheinyl transferase domain"/>
    <property type="match status" value="1"/>
</dbReference>
<sequence length="131" mass="13777">MAIIGIGTDRVVIARIAASVERFGDRFVQRVYSETEIEQANAKGNVVRRLAMLFAAKEAASKALGTGFRRGVRLQDIETVHLASGKPEISLHGAAASIAETLGIETVHISLTDDDGIAMAFAIAEGAGNIA</sequence>
<comment type="cofactor">
    <cofactor evidence="8">
        <name>Mg(2+)</name>
        <dbReference type="ChEBI" id="CHEBI:18420"/>
    </cofactor>
</comment>
<dbReference type="InterPro" id="IPR004568">
    <property type="entry name" value="Ppantetheine-prot_Trfase_dom"/>
</dbReference>
<dbReference type="OrthoDB" id="517356at2"/>
<evidence type="ECO:0000256" key="2">
    <source>
        <dbReference type="ARBA" id="ARBA00022679"/>
    </source>
</evidence>
<feature type="binding site" evidence="8">
    <location>
        <position position="9"/>
    </location>
    <ligand>
        <name>Mg(2+)</name>
        <dbReference type="ChEBI" id="CHEBI:18420"/>
    </ligand>
</feature>
<dbReference type="GO" id="GO:0005737">
    <property type="term" value="C:cytoplasm"/>
    <property type="evidence" value="ECO:0007669"/>
    <property type="project" value="UniProtKB-SubCell"/>
</dbReference>
<dbReference type="EC" id="2.7.8.7" evidence="8"/>
<dbReference type="NCBIfam" id="TIGR00556">
    <property type="entry name" value="pantethn_trn"/>
    <property type="match status" value="1"/>
</dbReference>
<dbReference type="RefSeq" id="WP_100265613.1">
    <property type="nucleotide sequence ID" value="NZ_CP018800.1"/>
</dbReference>
<reference evidence="10 11" key="1">
    <citation type="submission" date="2016-12" db="EMBL/GenBank/DDBJ databases">
        <title>Isolation and genomic insights into novel planktonic Zetaproteobacteria from stratified waters of the Chesapeake Bay.</title>
        <authorList>
            <person name="McAllister S.M."/>
            <person name="Kato S."/>
            <person name="Chan C.S."/>
            <person name="Chiu B.K."/>
            <person name="Field E.K."/>
        </authorList>
    </citation>
    <scope>NUCLEOTIDE SEQUENCE [LARGE SCALE GENOMIC DNA]</scope>
    <source>
        <strain evidence="10 11">CP-8</strain>
    </source>
</reference>
<dbReference type="GO" id="GO:0008897">
    <property type="term" value="F:holo-[acyl-carrier-protein] synthase activity"/>
    <property type="evidence" value="ECO:0007669"/>
    <property type="project" value="UniProtKB-UniRule"/>
</dbReference>